<dbReference type="Proteomes" id="UP000479190">
    <property type="component" value="Unassembled WGS sequence"/>
</dbReference>
<keyword evidence="2" id="KW-1185">Reference proteome</keyword>
<name>A0A6H5J4L9_9HYME</name>
<gene>
    <name evidence="1" type="ORF">TBRA_LOCUS16023</name>
</gene>
<dbReference type="AlphaFoldDB" id="A0A6H5J4L9"/>
<protein>
    <submittedName>
        <fullName evidence="1">Uncharacterized protein</fullName>
    </submittedName>
</protein>
<accession>A0A6H5J4L9</accession>
<dbReference type="EMBL" id="CADCXV010001454">
    <property type="protein sequence ID" value="CAB0044435.1"/>
    <property type="molecule type" value="Genomic_DNA"/>
</dbReference>
<sequence length="149" mass="18022">MWFTDKSGHVVAEMIGNRARVCTRIVRLNHNRTLLYPCTNYSSYSYKKILNPKRRGNRHRLDPNPSPVRALKALAYKRGRPLDCSKSYFSERKYKRIPIPRSRKIRNKGYRFIYIGNCLSYVKVFEYHMNKLQEHFQYFWEIGLFNMYI</sequence>
<evidence type="ECO:0000313" key="1">
    <source>
        <dbReference type="EMBL" id="CAB0044435.1"/>
    </source>
</evidence>
<organism evidence="1 2">
    <name type="scientific">Trichogramma brassicae</name>
    <dbReference type="NCBI Taxonomy" id="86971"/>
    <lineage>
        <taxon>Eukaryota</taxon>
        <taxon>Metazoa</taxon>
        <taxon>Ecdysozoa</taxon>
        <taxon>Arthropoda</taxon>
        <taxon>Hexapoda</taxon>
        <taxon>Insecta</taxon>
        <taxon>Pterygota</taxon>
        <taxon>Neoptera</taxon>
        <taxon>Endopterygota</taxon>
        <taxon>Hymenoptera</taxon>
        <taxon>Apocrita</taxon>
        <taxon>Proctotrupomorpha</taxon>
        <taxon>Chalcidoidea</taxon>
        <taxon>Trichogrammatidae</taxon>
        <taxon>Trichogramma</taxon>
    </lineage>
</organism>
<reference evidence="1 2" key="1">
    <citation type="submission" date="2020-02" db="EMBL/GenBank/DDBJ databases">
        <authorList>
            <person name="Ferguson B K."/>
        </authorList>
    </citation>
    <scope>NUCLEOTIDE SEQUENCE [LARGE SCALE GENOMIC DNA]</scope>
</reference>
<proteinExistence type="predicted"/>
<evidence type="ECO:0000313" key="2">
    <source>
        <dbReference type="Proteomes" id="UP000479190"/>
    </source>
</evidence>